<accession>A0A328DVW7</accession>
<dbReference type="Pfam" id="PF00085">
    <property type="entry name" value="Thioredoxin"/>
    <property type="match status" value="1"/>
</dbReference>
<sequence length="191" mass="21059">MKRASAILRYLIGSAPCLTPRSSALMVSSVATVSYSTVALADISQPLFNSTISPTFSVNVQSPRFNNHFRSFSSPSSAGPSNIVSIESEEQFNTSLRKVQDESLPAIFYFTAAWCGPCKLLSPAISELSEKYPHVTTYKVDIDKELGGALTKLKIFSVPTVQFFHNGKKDSEFVGVDVQRLKDTMERLYKC</sequence>
<dbReference type="SUPFAM" id="SSF52833">
    <property type="entry name" value="Thioredoxin-like"/>
    <property type="match status" value="1"/>
</dbReference>
<dbReference type="CDD" id="cd02947">
    <property type="entry name" value="TRX_family"/>
    <property type="match status" value="1"/>
</dbReference>
<gene>
    <name evidence="5" type="ORF">DM860_002146</name>
</gene>
<evidence type="ECO:0000256" key="3">
    <source>
        <dbReference type="ARBA" id="ARBA00023284"/>
    </source>
</evidence>
<dbReference type="InterPro" id="IPR036249">
    <property type="entry name" value="Thioredoxin-like_sf"/>
</dbReference>
<feature type="domain" description="Thioredoxin" evidence="4">
    <location>
        <begin position="63"/>
        <end position="190"/>
    </location>
</feature>
<dbReference type="PANTHER" id="PTHR10438">
    <property type="entry name" value="THIOREDOXIN"/>
    <property type="match status" value="1"/>
</dbReference>
<dbReference type="FunFam" id="3.40.30.10:FF:000245">
    <property type="entry name" value="Thioredoxin"/>
    <property type="match status" value="1"/>
</dbReference>
<name>A0A328DVW7_9ASTE</name>
<protein>
    <recommendedName>
        <fullName evidence="4">Thioredoxin domain-containing protein</fullName>
    </recommendedName>
</protein>
<dbReference type="AlphaFoldDB" id="A0A328DVW7"/>
<dbReference type="EMBL" id="NQVE01000076">
    <property type="protein sequence ID" value="RAL49855.1"/>
    <property type="molecule type" value="Genomic_DNA"/>
</dbReference>
<organism evidence="5 6">
    <name type="scientific">Cuscuta australis</name>
    <dbReference type="NCBI Taxonomy" id="267555"/>
    <lineage>
        <taxon>Eukaryota</taxon>
        <taxon>Viridiplantae</taxon>
        <taxon>Streptophyta</taxon>
        <taxon>Embryophyta</taxon>
        <taxon>Tracheophyta</taxon>
        <taxon>Spermatophyta</taxon>
        <taxon>Magnoliopsida</taxon>
        <taxon>eudicotyledons</taxon>
        <taxon>Gunneridae</taxon>
        <taxon>Pentapetalae</taxon>
        <taxon>asterids</taxon>
        <taxon>lamiids</taxon>
        <taxon>Solanales</taxon>
        <taxon>Convolvulaceae</taxon>
        <taxon>Cuscuteae</taxon>
        <taxon>Cuscuta</taxon>
        <taxon>Cuscuta subgen. Grammica</taxon>
        <taxon>Cuscuta sect. Cleistogrammica</taxon>
    </lineage>
</organism>
<dbReference type="InterPro" id="IPR013766">
    <property type="entry name" value="Thioredoxin_domain"/>
</dbReference>
<dbReference type="InterPro" id="IPR050620">
    <property type="entry name" value="Thioredoxin_H-type-like"/>
</dbReference>
<evidence type="ECO:0000256" key="2">
    <source>
        <dbReference type="ARBA" id="ARBA00023157"/>
    </source>
</evidence>
<evidence type="ECO:0000256" key="1">
    <source>
        <dbReference type="ARBA" id="ARBA00022982"/>
    </source>
</evidence>
<reference evidence="5 6" key="1">
    <citation type="submission" date="2018-06" db="EMBL/GenBank/DDBJ databases">
        <title>The Genome of Cuscuta australis (Dodder) Provides Insight into the Evolution of Plant Parasitism.</title>
        <authorList>
            <person name="Liu H."/>
        </authorList>
    </citation>
    <scope>NUCLEOTIDE SEQUENCE [LARGE SCALE GENOMIC DNA]</scope>
    <source>
        <strain evidence="6">cv. Yunnan</strain>
        <tissue evidence="5">Vines</tissue>
    </source>
</reference>
<keyword evidence="2" id="KW-1015">Disulfide bond</keyword>
<keyword evidence="1" id="KW-0249">Electron transport</keyword>
<dbReference type="PROSITE" id="PS51352">
    <property type="entry name" value="THIOREDOXIN_2"/>
    <property type="match status" value="1"/>
</dbReference>
<dbReference type="PANTHER" id="PTHR10438:SF405">
    <property type="entry name" value="THIOREDOXIN DOMAIN-CONTAINING PROTEIN"/>
    <property type="match status" value="1"/>
</dbReference>
<dbReference type="Proteomes" id="UP000249390">
    <property type="component" value="Unassembled WGS sequence"/>
</dbReference>
<evidence type="ECO:0000259" key="4">
    <source>
        <dbReference type="PROSITE" id="PS51352"/>
    </source>
</evidence>
<evidence type="ECO:0000313" key="5">
    <source>
        <dbReference type="EMBL" id="RAL49855.1"/>
    </source>
</evidence>
<keyword evidence="1" id="KW-0813">Transport</keyword>
<comment type="caution">
    <text evidence="5">The sequence shown here is derived from an EMBL/GenBank/DDBJ whole genome shotgun (WGS) entry which is preliminary data.</text>
</comment>
<dbReference type="Gene3D" id="3.40.30.10">
    <property type="entry name" value="Glutaredoxin"/>
    <property type="match status" value="1"/>
</dbReference>
<evidence type="ECO:0000313" key="6">
    <source>
        <dbReference type="Proteomes" id="UP000249390"/>
    </source>
</evidence>
<keyword evidence="3" id="KW-0676">Redox-active center</keyword>
<proteinExistence type="predicted"/>
<keyword evidence="6" id="KW-1185">Reference proteome</keyword>